<dbReference type="Proteomes" id="UP000254508">
    <property type="component" value="Chromosome"/>
</dbReference>
<dbReference type="NCBIfam" id="TIGR00251">
    <property type="entry name" value="DUF167 family protein"/>
    <property type="match status" value="1"/>
</dbReference>
<sequence>MSRPKPELPDPAALRALLAGGQLRVRATPGARTETITLEGDRVLVKVRAKATDGKANAAVEKLVARALGVPVSHCRIVRGETSREKCLRVDG</sequence>
<name>A0A345YBV5_9SPHN</name>
<dbReference type="Pfam" id="PF02594">
    <property type="entry name" value="DUF167"/>
    <property type="match status" value="1"/>
</dbReference>
<dbReference type="HAMAP" id="MF_00634">
    <property type="entry name" value="UPF0235"/>
    <property type="match status" value="1"/>
</dbReference>
<dbReference type="EMBL" id="CP031357">
    <property type="protein sequence ID" value="AXK41407.1"/>
    <property type="molecule type" value="Genomic_DNA"/>
</dbReference>
<comment type="similarity">
    <text evidence="1 2">Belongs to the UPF0235 family.</text>
</comment>
<gene>
    <name evidence="3" type="ORF">DVR09_02845</name>
</gene>
<dbReference type="PANTHER" id="PTHR13420:SF7">
    <property type="entry name" value="UPF0235 PROTEIN C15ORF40"/>
    <property type="match status" value="1"/>
</dbReference>
<evidence type="ECO:0000256" key="1">
    <source>
        <dbReference type="ARBA" id="ARBA00010364"/>
    </source>
</evidence>
<proteinExistence type="inferred from homology"/>
<accession>A0A345YBV5</accession>
<dbReference type="PANTHER" id="PTHR13420">
    <property type="entry name" value="UPF0235 PROTEIN C15ORF40"/>
    <property type="match status" value="1"/>
</dbReference>
<dbReference type="SUPFAM" id="SSF69786">
    <property type="entry name" value="YggU-like"/>
    <property type="match status" value="1"/>
</dbReference>
<reference evidence="4" key="1">
    <citation type="submission" date="2018-07" db="EMBL/GenBank/DDBJ databases">
        <title>Genome sequence of Erythrobacter strain YH-07, an antagonistic bacterium isolated from Yellow Sea.</title>
        <authorList>
            <person name="Tang T."/>
            <person name="Liu Q."/>
            <person name="Sun X."/>
        </authorList>
    </citation>
    <scope>NUCLEOTIDE SEQUENCE [LARGE SCALE GENOMIC DNA]</scope>
    <source>
        <strain evidence="4">YH-07</strain>
    </source>
</reference>
<dbReference type="SMART" id="SM01152">
    <property type="entry name" value="DUF167"/>
    <property type="match status" value="1"/>
</dbReference>
<protein>
    <recommendedName>
        <fullName evidence="2">UPF0235 protein DVR09_02845</fullName>
    </recommendedName>
</protein>
<dbReference type="KEGG" id="err:DVR09_02845"/>
<dbReference type="Gene3D" id="3.30.1200.10">
    <property type="entry name" value="YggU-like"/>
    <property type="match status" value="1"/>
</dbReference>
<organism evidence="3 4">
    <name type="scientific">Erythrobacter aureus</name>
    <dbReference type="NCBI Taxonomy" id="2182384"/>
    <lineage>
        <taxon>Bacteria</taxon>
        <taxon>Pseudomonadati</taxon>
        <taxon>Pseudomonadota</taxon>
        <taxon>Alphaproteobacteria</taxon>
        <taxon>Sphingomonadales</taxon>
        <taxon>Erythrobacteraceae</taxon>
        <taxon>Erythrobacter/Porphyrobacter group</taxon>
        <taxon>Erythrobacter</taxon>
    </lineage>
</organism>
<evidence type="ECO:0000256" key="2">
    <source>
        <dbReference type="HAMAP-Rule" id="MF_00634"/>
    </source>
</evidence>
<evidence type="ECO:0000313" key="3">
    <source>
        <dbReference type="EMBL" id="AXK41407.1"/>
    </source>
</evidence>
<dbReference type="InterPro" id="IPR036591">
    <property type="entry name" value="YggU-like_sf"/>
</dbReference>
<dbReference type="GO" id="GO:0005737">
    <property type="term" value="C:cytoplasm"/>
    <property type="evidence" value="ECO:0007669"/>
    <property type="project" value="TreeGrafter"/>
</dbReference>
<dbReference type="InterPro" id="IPR003746">
    <property type="entry name" value="DUF167"/>
</dbReference>
<keyword evidence="4" id="KW-1185">Reference proteome</keyword>
<dbReference type="OrthoDB" id="3176309at2"/>
<evidence type="ECO:0000313" key="4">
    <source>
        <dbReference type="Proteomes" id="UP000254508"/>
    </source>
</evidence>
<dbReference type="AlphaFoldDB" id="A0A345YBV5"/>